<comment type="caution">
    <text evidence="3">The sequence shown here is derived from an EMBL/GenBank/DDBJ whole genome shotgun (WGS) entry which is preliminary data.</text>
</comment>
<dbReference type="EMBL" id="JABCRI010000014">
    <property type="protein sequence ID" value="KAF8394710.1"/>
    <property type="molecule type" value="Genomic_DNA"/>
</dbReference>
<reference evidence="3 4" key="1">
    <citation type="submission" date="2020-04" db="EMBL/GenBank/DDBJ databases">
        <title>Plant Genome Project.</title>
        <authorList>
            <person name="Zhang R.-G."/>
        </authorList>
    </citation>
    <scope>NUCLEOTIDE SEQUENCE [LARGE SCALE GENOMIC DNA]</scope>
    <source>
        <strain evidence="3">YNK0</strain>
        <tissue evidence="3">Leaf</tissue>
    </source>
</reference>
<dbReference type="NCBIfam" id="TIGR00756">
    <property type="entry name" value="PPR"/>
    <property type="match status" value="4"/>
</dbReference>
<dbReference type="InterPro" id="IPR046848">
    <property type="entry name" value="E_motif"/>
</dbReference>
<keyword evidence="1" id="KW-0677">Repeat</keyword>
<dbReference type="Pfam" id="PF20431">
    <property type="entry name" value="E_motif"/>
    <property type="match status" value="1"/>
</dbReference>
<dbReference type="Gene3D" id="1.25.40.10">
    <property type="entry name" value="Tetratricopeptide repeat domain"/>
    <property type="match status" value="3"/>
</dbReference>
<dbReference type="FunFam" id="1.25.40.10:FF:000242">
    <property type="entry name" value="Pentatricopeptide repeat-containing protein"/>
    <property type="match status" value="1"/>
</dbReference>
<dbReference type="PANTHER" id="PTHR47926">
    <property type="entry name" value="PENTATRICOPEPTIDE REPEAT-CONTAINING PROTEIN"/>
    <property type="match status" value="1"/>
</dbReference>
<evidence type="ECO:0000256" key="2">
    <source>
        <dbReference type="PROSITE-ProRule" id="PRU00708"/>
    </source>
</evidence>
<feature type="repeat" description="PPR" evidence="2">
    <location>
        <begin position="173"/>
        <end position="207"/>
    </location>
</feature>
<evidence type="ECO:0000313" key="4">
    <source>
        <dbReference type="Proteomes" id="UP000655225"/>
    </source>
</evidence>
<evidence type="ECO:0000256" key="1">
    <source>
        <dbReference type="ARBA" id="ARBA00022737"/>
    </source>
</evidence>
<protein>
    <recommendedName>
        <fullName evidence="5">Pentatricopeptide repeat-containing protein</fullName>
    </recommendedName>
</protein>
<dbReference type="GO" id="GO:0009451">
    <property type="term" value="P:RNA modification"/>
    <property type="evidence" value="ECO:0007669"/>
    <property type="project" value="InterPro"/>
</dbReference>
<accession>A0A834YW90</accession>
<dbReference type="AlphaFoldDB" id="A0A834YW90"/>
<evidence type="ECO:0008006" key="5">
    <source>
        <dbReference type="Google" id="ProtNLM"/>
    </source>
</evidence>
<dbReference type="OrthoDB" id="609013at2759"/>
<dbReference type="InterPro" id="IPR002885">
    <property type="entry name" value="PPR_rpt"/>
</dbReference>
<proteinExistence type="predicted"/>
<dbReference type="PROSITE" id="PS51375">
    <property type="entry name" value="PPR"/>
    <property type="match status" value="3"/>
</dbReference>
<dbReference type="InterPro" id="IPR011990">
    <property type="entry name" value="TPR-like_helical_dom_sf"/>
</dbReference>
<dbReference type="Pfam" id="PF13041">
    <property type="entry name" value="PPR_2"/>
    <property type="match status" value="2"/>
</dbReference>
<organism evidence="3 4">
    <name type="scientific">Tetracentron sinense</name>
    <name type="common">Spur-leaf</name>
    <dbReference type="NCBI Taxonomy" id="13715"/>
    <lineage>
        <taxon>Eukaryota</taxon>
        <taxon>Viridiplantae</taxon>
        <taxon>Streptophyta</taxon>
        <taxon>Embryophyta</taxon>
        <taxon>Tracheophyta</taxon>
        <taxon>Spermatophyta</taxon>
        <taxon>Magnoliopsida</taxon>
        <taxon>Trochodendrales</taxon>
        <taxon>Trochodendraceae</taxon>
        <taxon>Tetracentron</taxon>
    </lineage>
</organism>
<dbReference type="GO" id="GO:0003723">
    <property type="term" value="F:RNA binding"/>
    <property type="evidence" value="ECO:0007669"/>
    <property type="project" value="InterPro"/>
</dbReference>
<evidence type="ECO:0000313" key="3">
    <source>
        <dbReference type="EMBL" id="KAF8394710.1"/>
    </source>
</evidence>
<dbReference type="Proteomes" id="UP000655225">
    <property type="component" value="Unassembled WGS sequence"/>
</dbReference>
<name>A0A834YW90_TETSI</name>
<dbReference type="Pfam" id="PF01535">
    <property type="entry name" value="PPR"/>
    <property type="match status" value="2"/>
</dbReference>
<gene>
    <name evidence="3" type="ORF">HHK36_020927</name>
</gene>
<dbReference type="OMA" id="IHNARAW"/>
<dbReference type="InterPro" id="IPR046960">
    <property type="entry name" value="PPR_At4g14850-like_plant"/>
</dbReference>
<keyword evidence="4" id="KW-1185">Reference proteome</keyword>
<sequence length="434" mass="48367">MIPSHVGAIGNSDFRVLGLRRREVKFTKLVSTSHIHPISPTIRHLITWAQIFSNEPDPPILPRGPAILATNLIKSYCEKGLLKEARRLFDEIPERDVVAWTAMISGYTSCGCHAQAWMVFIEMTREGIDPNAFTTSSVLTACKGMNSCSCRSMVHGLVIKHGMDIMHHIHVKNAVSWTTMISGYTHRGDGHSGLRVFRQMLQEEVELNPFSCSIAIRACASIESHSFGKQVHSTVIKHGFESNLPVSTSIVDMYCRCNSLSEASRFFHEMSQRDLITWNTLIAGFERSDSSMSLYIFSQMGSEDLSPNSFTLTSVVTACANLAVLNCGQQEIYGCVVDLLGRAGRVKEAYELIAAMPFEPDEFVWGVLLGACKVHRHPNLGRLAAWKLLDLRPIMTETYVILSNIYAADGKWGEFAKMRKLMRGMGSKKETGRS</sequence>
<dbReference type="PANTHER" id="PTHR47926:SF448">
    <property type="entry name" value="PENTACOTRIPEPTIDE-REPEAT REGION OF PRORP DOMAIN-CONTAINING PROTEIN"/>
    <property type="match status" value="1"/>
</dbReference>
<feature type="repeat" description="PPR" evidence="2">
    <location>
        <begin position="243"/>
        <end position="277"/>
    </location>
</feature>
<feature type="repeat" description="PPR" evidence="2">
    <location>
        <begin position="96"/>
        <end position="130"/>
    </location>
</feature>